<dbReference type="AlphaFoldDB" id="A0A6M3LMH5"/>
<proteinExistence type="predicted"/>
<organism evidence="1">
    <name type="scientific">viral metagenome</name>
    <dbReference type="NCBI Taxonomy" id="1070528"/>
    <lineage>
        <taxon>unclassified sequences</taxon>
        <taxon>metagenomes</taxon>
        <taxon>organismal metagenomes</taxon>
    </lineage>
</organism>
<gene>
    <name evidence="1" type="ORF">MM415B04917_0002</name>
</gene>
<evidence type="ECO:0000313" key="1">
    <source>
        <dbReference type="EMBL" id="QJA96140.1"/>
    </source>
</evidence>
<accession>A0A6M3LMH5</accession>
<sequence length="54" mass="6370">MIDQNQHYKCNACGIVGYWLDFDDLYEEEFSCPNCLSTNIHETDEQVSFEEDDD</sequence>
<reference evidence="1" key="1">
    <citation type="submission" date="2020-03" db="EMBL/GenBank/DDBJ databases">
        <title>The deep terrestrial virosphere.</title>
        <authorList>
            <person name="Holmfeldt K."/>
            <person name="Nilsson E."/>
            <person name="Simone D."/>
            <person name="Lopez-Fernandez M."/>
            <person name="Wu X."/>
            <person name="de Brujin I."/>
            <person name="Lundin D."/>
            <person name="Andersson A."/>
            <person name="Bertilsson S."/>
            <person name="Dopson M."/>
        </authorList>
    </citation>
    <scope>NUCLEOTIDE SEQUENCE</scope>
    <source>
        <strain evidence="1">MM415B04917</strain>
    </source>
</reference>
<dbReference type="EMBL" id="MT143374">
    <property type="protein sequence ID" value="QJA96140.1"/>
    <property type="molecule type" value="Genomic_DNA"/>
</dbReference>
<name>A0A6M3LMH5_9ZZZZ</name>
<protein>
    <submittedName>
        <fullName evidence="1">Uncharacterized protein</fullName>
    </submittedName>
</protein>